<organism evidence="2 3">
    <name type="scientific">Portunus trituberculatus</name>
    <name type="common">Swimming crab</name>
    <name type="synonym">Neptunus trituberculatus</name>
    <dbReference type="NCBI Taxonomy" id="210409"/>
    <lineage>
        <taxon>Eukaryota</taxon>
        <taxon>Metazoa</taxon>
        <taxon>Ecdysozoa</taxon>
        <taxon>Arthropoda</taxon>
        <taxon>Crustacea</taxon>
        <taxon>Multicrustacea</taxon>
        <taxon>Malacostraca</taxon>
        <taxon>Eumalacostraca</taxon>
        <taxon>Eucarida</taxon>
        <taxon>Decapoda</taxon>
        <taxon>Pleocyemata</taxon>
        <taxon>Brachyura</taxon>
        <taxon>Eubrachyura</taxon>
        <taxon>Portunoidea</taxon>
        <taxon>Portunidae</taxon>
        <taxon>Portuninae</taxon>
        <taxon>Portunus</taxon>
    </lineage>
</organism>
<reference evidence="2 3" key="1">
    <citation type="submission" date="2019-05" db="EMBL/GenBank/DDBJ databases">
        <title>Another draft genome of Portunus trituberculatus and its Hox gene families provides insights of decapod evolution.</title>
        <authorList>
            <person name="Jeong J.-H."/>
            <person name="Song I."/>
            <person name="Kim S."/>
            <person name="Choi T."/>
            <person name="Kim D."/>
            <person name="Ryu S."/>
            <person name="Kim W."/>
        </authorList>
    </citation>
    <scope>NUCLEOTIDE SEQUENCE [LARGE SCALE GENOMIC DNA]</scope>
    <source>
        <tissue evidence="2">Muscle</tissue>
    </source>
</reference>
<dbReference type="Proteomes" id="UP000324222">
    <property type="component" value="Unassembled WGS sequence"/>
</dbReference>
<feature type="region of interest" description="Disordered" evidence="1">
    <location>
        <begin position="47"/>
        <end position="85"/>
    </location>
</feature>
<evidence type="ECO:0000313" key="3">
    <source>
        <dbReference type="Proteomes" id="UP000324222"/>
    </source>
</evidence>
<gene>
    <name evidence="2" type="ORF">E2C01_012225</name>
</gene>
<proteinExistence type="predicted"/>
<evidence type="ECO:0000313" key="2">
    <source>
        <dbReference type="EMBL" id="MPC19313.1"/>
    </source>
</evidence>
<comment type="caution">
    <text evidence="2">The sequence shown here is derived from an EMBL/GenBank/DDBJ whole genome shotgun (WGS) entry which is preliminary data.</text>
</comment>
<keyword evidence="3" id="KW-1185">Reference proteome</keyword>
<name>A0A5B7DDG3_PORTR</name>
<accession>A0A5B7DDG3</accession>
<evidence type="ECO:0000256" key="1">
    <source>
        <dbReference type="SAM" id="MobiDB-lite"/>
    </source>
</evidence>
<dbReference type="EMBL" id="VSRR010000759">
    <property type="protein sequence ID" value="MPC19313.1"/>
    <property type="molecule type" value="Genomic_DNA"/>
</dbReference>
<protein>
    <submittedName>
        <fullName evidence="2">Uncharacterized protein</fullName>
    </submittedName>
</protein>
<feature type="region of interest" description="Disordered" evidence="1">
    <location>
        <begin position="1"/>
        <end position="29"/>
    </location>
</feature>
<sequence length="85" mass="9440">MRKRGTQTNTKKEPKNQHTSQAATFPGASLVERRSGIFFSYQRVGLQRQGRGKVQARQQRIGARSGRLRATSPEVHGTATEEGTD</sequence>
<dbReference type="AlphaFoldDB" id="A0A5B7DDG3"/>